<sequence>MSVINDMHMVTSNDTVRTEQPKEHVMTYPPPSYSQADTETIPAPYQNEKETQVLHTESLMDGPSPVVVNPVYISDYLCWSIFNTLCCLWPVGLIAIIMSVIVNRKLRKGDIKGARTASTWAKIMNGVATIGGIIIIILYNYIHFFVNKKNEFQLIMDELSCLTLKLLGAIQMLFNHKILKDNNKSEDFYEPIKAVYKVLNVSLIAET</sequence>
<gene>
    <name evidence="8" type="ORF">JYZ213_LOCUS22336</name>
    <name evidence="9" type="ORF">OXD698_LOCUS38228</name>
</gene>
<dbReference type="GO" id="GO:0016020">
    <property type="term" value="C:membrane"/>
    <property type="evidence" value="ECO:0007669"/>
    <property type="project" value="UniProtKB-SubCell"/>
</dbReference>
<evidence type="ECO:0000256" key="7">
    <source>
        <dbReference type="SAM" id="Phobius"/>
    </source>
</evidence>
<dbReference type="Pfam" id="PF04505">
    <property type="entry name" value="CD225"/>
    <property type="match status" value="1"/>
</dbReference>
<keyword evidence="3 7" id="KW-0812">Transmembrane</keyword>
<evidence type="ECO:0000313" key="8">
    <source>
        <dbReference type="EMBL" id="CAF1118389.1"/>
    </source>
</evidence>
<dbReference type="EMBL" id="CAJNOG010000253">
    <property type="protein sequence ID" value="CAF1118389.1"/>
    <property type="molecule type" value="Genomic_DNA"/>
</dbReference>
<dbReference type="InterPro" id="IPR051423">
    <property type="entry name" value="CD225/Dispanin"/>
</dbReference>
<evidence type="ECO:0000256" key="4">
    <source>
        <dbReference type="ARBA" id="ARBA00022989"/>
    </source>
</evidence>
<organism evidence="9 10">
    <name type="scientific">Adineta steineri</name>
    <dbReference type="NCBI Taxonomy" id="433720"/>
    <lineage>
        <taxon>Eukaryota</taxon>
        <taxon>Metazoa</taxon>
        <taxon>Spiralia</taxon>
        <taxon>Gnathifera</taxon>
        <taxon>Rotifera</taxon>
        <taxon>Eurotatoria</taxon>
        <taxon>Bdelloidea</taxon>
        <taxon>Adinetida</taxon>
        <taxon>Adinetidae</taxon>
        <taxon>Adineta</taxon>
    </lineage>
</organism>
<comment type="caution">
    <text evidence="9">The sequence shown here is derived from an EMBL/GenBank/DDBJ whole genome shotgun (WGS) entry which is preliminary data.</text>
</comment>
<evidence type="ECO:0000313" key="9">
    <source>
        <dbReference type="EMBL" id="CAF4153996.1"/>
    </source>
</evidence>
<accession>A0A819Y9H1</accession>
<dbReference type="Proteomes" id="UP000663844">
    <property type="component" value="Unassembled WGS sequence"/>
</dbReference>
<evidence type="ECO:0000256" key="2">
    <source>
        <dbReference type="ARBA" id="ARBA00006843"/>
    </source>
</evidence>
<comment type="subcellular location">
    <subcellularLocation>
        <location evidence="1">Membrane</location>
    </subcellularLocation>
</comment>
<keyword evidence="5 7" id="KW-0472">Membrane</keyword>
<evidence type="ECO:0000256" key="3">
    <source>
        <dbReference type="ARBA" id="ARBA00022692"/>
    </source>
</evidence>
<dbReference type="EMBL" id="CAJOAZ010007102">
    <property type="protein sequence ID" value="CAF4153996.1"/>
    <property type="molecule type" value="Genomic_DNA"/>
</dbReference>
<dbReference type="PANTHER" id="PTHR14948">
    <property type="entry name" value="NG5"/>
    <property type="match status" value="1"/>
</dbReference>
<evidence type="ECO:0000313" key="10">
    <source>
        <dbReference type="Proteomes" id="UP000663844"/>
    </source>
</evidence>
<feature type="region of interest" description="Disordered" evidence="6">
    <location>
        <begin position="16"/>
        <end position="35"/>
    </location>
</feature>
<evidence type="ECO:0000256" key="1">
    <source>
        <dbReference type="ARBA" id="ARBA00004370"/>
    </source>
</evidence>
<feature type="transmembrane region" description="Helical" evidence="7">
    <location>
        <begin position="123"/>
        <end position="142"/>
    </location>
</feature>
<proteinExistence type="inferred from homology"/>
<keyword evidence="4 7" id="KW-1133">Transmembrane helix</keyword>
<evidence type="ECO:0000256" key="6">
    <source>
        <dbReference type="SAM" id="MobiDB-lite"/>
    </source>
</evidence>
<feature type="transmembrane region" description="Helical" evidence="7">
    <location>
        <begin position="79"/>
        <end position="102"/>
    </location>
</feature>
<name>A0A819Y9H1_9BILA</name>
<dbReference type="PANTHER" id="PTHR14948:SF44">
    <property type="entry name" value="PROLINE-RICH TRANSMEMBRANE PROTEIN 1-LIKE"/>
    <property type="match status" value="1"/>
</dbReference>
<dbReference type="InterPro" id="IPR007593">
    <property type="entry name" value="CD225/Dispanin_fam"/>
</dbReference>
<comment type="similarity">
    <text evidence="2">Belongs to the CD225/Dispanin family.</text>
</comment>
<dbReference type="AlphaFoldDB" id="A0A819Y9H1"/>
<dbReference type="Proteomes" id="UP000663845">
    <property type="component" value="Unassembled WGS sequence"/>
</dbReference>
<feature type="compositionally biased region" description="Basic and acidic residues" evidence="6">
    <location>
        <begin position="16"/>
        <end position="25"/>
    </location>
</feature>
<reference evidence="9" key="1">
    <citation type="submission" date="2021-02" db="EMBL/GenBank/DDBJ databases">
        <authorList>
            <person name="Nowell W R."/>
        </authorList>
    </citation>
    <scope>NUCLEOTIDE SEQUENCE</scope>
</reference>
<evidence type="ECO:0000256" key="5">
    <source>
        <dbReference type="ARBA" id="ARBA00023136"/>
    </source>
</evidence>
<protein>
    <submittedName>
        <fullName evidence="9">Uncharacterized protein</fullName>
    </submittedName>
</protein>